<dbReference type="InterPro" id="IPR032465">
    <property type="entry name" value="ACMSD"/>
</dbReference>
<protein>
    <submittedName>
        <fullName evidence="3">Amidohydrolase</fullName>
    </submittedName>
</protein>
<dbReference type="Gene3D" id="3.20.20.140">
    <property type="entry name" value="Metal-dependent hydrolases"/>
    <property type="match status" value="1"/>
</dbReference>
<sequence>MVIDIHTHIFPPKLAPHAIKALENSAGAHAFLNGTKEDLIKSMSENGIDISVNMPVASRADQVHSINNYSIEVNNQGDTTGLYSFGACHPLNPDMKDELKRLKSAGIKGIKIHPDFQGLYLDDETVVRIMEYAAELGLIILIHCGMDPSFPDVHRSTPKRLAGILPRLNGAKIIAAHMGGYEYMDDVEDCLVGKDVYIDTSFTIGKFDEKQILRILQNHNPDKILFGTDSPWDDQKNALKLFKELPISDELKEKILWKNSKNLLEIL</sequence>
<feature type="domain" description="Amidohydrolase-related" evidence="2">
    <location>
        <begin position="83"/>
        <end position="264"/>
    </location>
</feature>
<reference evidence="3" key="1">
    <citation type="submission" date="2020-10" db="EMBL/GenBank/DDBJ databases">
        <authorList>
            <person name="Gilroy R."/>
        </authorList>
    </citation>
    <scope>NUCLEOTIDE SEQUENCE</scope>
    <source>
        <strain evidence="3">ChiGjej1B1-1684</strain>
    </source>
</reference>
<evidence type="ECO:0000313" key="3">
    <source>
        <dbReference type="EMBL" id="HIU49486.1"/>
    </source>
</evidence>
<dbReference type="GO" id="GO:0005737">
    <property type="term" value="C:cytoplasm"/>
    <property type="evidence" value="ECO:0007669"/>
    <property type="project" value="TreeGrafter"/>
</dbReference>
<reference evidence="3" key="2">
    <citation type="journal article" date="2021" name="PeerJ">
        <title>Extensive microbial diversity within the chicken gut microbiome revealed by metagenomics and culture.</title>
        <authorList>
            <person name="Gilroy R."/>
            <person name="Ravi A."/>
            <person name="Getino M."/>
            <person name="Pursley I."/>
            <person name="Horton D.L."/>
            <person name="Alikhan N.F."/>
            <person name="Baker D."/>
            <person name="Gharbi K."/>
            <person name="Hall N."/>
            <person name="Watson M."/>
            <person name="Adriaenssens E.M."/>
            <person name="Foster-Nyarko E."/>
            <person name="Jarju S."/>
            <person name="Secka A."/>
            <person name="Antonio M."/>
            <person name="Oren A."/>
            <person name="Chaudhuri R.R."/>
            <person name="La Ragione R."/>
            <person name="Hildebrand F."/>
            <person name="Pallen M.J."/>
        </authorList>
    </citation>
    <scope>NUCLEOTIDE SEQUENCE</scope>
    <source>
        <strain evidence="3">ChiGjej1B1-1684</strain>
    </source>
</reference>
<keyword evidence="1" id="KW-0456">Lyase</keyword>
<gene>
    <name evidence="3" type="ORF">IAD22_00515</name>
</gene>
<dbReference type="PANTHER" id="PTHR21240:SF28">
    <property type="entry name" value="ISO-OROTATE DECARBOXYLASE (EUROFUNG)"/>
    <property type="match status" value="1"/>
</dbReference>
<evidence type="ECO:0000256" key="1">
    <source>
        <dbReference type="ARBA" id="ARBA00023239"/>
    </source>
</evidence>
<dbReference type="InterPro" id="IPR006680">
    <property type="entry name" value="Amidohydro-rel"/>
</dbReference>
<dbReference type="EMBL" id="DVNG01000007">
    <property type="protein sequence ID" value="HIU49486.1"/>
    <property type="molecule type" value="Genomic_DNA"/>
</dbReference>
<proteinExistence type="predicted"/>
<dbReference type="PANTHER" id="PTHR21240">
    <property type="entry name" value="2-AMINO-3-CARBOXYLMUCONATE-6-SEMIALDEHYDE DECARBOXYLASE"/>
    <property type="match status" value="1"/>
</dbReference>
<accession>A0A9D1LWV0</accession>
<dbReference type="InterPro" id="IPR032466">
    <property type="entry name" value="Metal_Hydrolase"/>
</dbReference>
<evidence type="ECO:0000313" key="4">
    <source>
        <dbReference type="Proteomes" id="UP000824118"/>
    </source>
</evidence>
<name>A0A9D1LWV0_9FIRM</name>
<dbReference type="GO" id="GO:0016831">
    <property type="term" value="F:carboxy-lyase activity"/>
    <property type="evidence" value="ECO:0007669"/>
    <property type="project" value="InterPro"/>
</dbReference>
<dbReference type="AlphaFoldDB" id="A0A9D1LWV0"/>
<dbReference type="GO" id="GO:0019748">
    <property type="term" value="P:secondary metabolic process"/>
    <property type="evidence" value="ECO:0007669"/>
    <property type="project" value="TreeGrafter"/>
</dbReference>
<dbReference type="Pfam" id="PF04909">
    <property type="entry name" value="Amidohydro_2"/>
    <property type="match status" value="1"/>
</dbReference>
<dbReference type="SUPFAM" id="SSF51556">
    <property type="entry name" value="Metallo-dependent hydrolases"/>
    <property type="match status" value="1"/>
</dbReference>
<comment type="caution">
    <text evidence="3">The sequence shown here is derived from an EMBL/GenBank/DDBJ whole genome shotgun (WGS) entry which is preliminary data.</text>
</comment>
<organism evidence="3 4">
    <name type="scientific">Candidatus Limousia pullorum</name>
    <dbReference type="NCBI Taxonomy" id="2840860"/>
    <lineage>
        <taxon>Bacteria</taxon>
        <taxon>Bacillati</taxon>
        <taxon>Bacillota</taxon>
        <taxon>Clostridia</taxon>
        <taxon>Eubacteriales</taxon>
        <taxon>Oscillospiraceae</taxon>
        <taxon>Oscillospiraceae incertae sedis</taxon>
        <taxon>Candidatus Limousia</taxon>
    </lineage>
</organism>
<dbReference type="Proteomes" id="UP000824118">
    <property type="component" value="Unassembled WGS sequence"/>
</dbReference>
<evidence type="ECO:0000259" key="2">
    <source>
        <dbReference type="Pfam" id="PF04909"/>
    </source>
</evidence>
<dbReference type="CDD" id="cd01292">
    <property type="entry name" value="metallo-dependent_hydrolases"/>
    <property type="match status" value="1"/>
</dbReference>
<dbReference type="GO" id="GO:0016787">
    <property type="term" value="F:hydrolase activity"/>
    <property type="evidence" value="ECO:0007669"/>
    <property type="project" value="InterPro"/>
</dbReference>